<dbReference type="KEGG" id="gfe:Gferi_05415"/>
<dbReference type="GO" id="GO:0000160">
    <property type="term" value="P:phosphorelay signal transduction system"/>
    <property type="evidence" value="ECO:0007669"/>
    <property type="project" value="InterPro"/>
</dbReference>
<dbReference type="Pfam" id="PF00072">
    <property type="entry name" value="Response_reg"/>
    <property type="match status" value="1"/>
</dbReference>
<dbReference type="Gene3D" id="3.40.50.2300">
    <property type="match status" value="1"/>
</dbReference>
<dbReference type="SMART" id="SM00448">
    <property type="entry name" value="REC"/>
    <property type="match status" value="1"/>
</dbReference>
<organism evidence="8 9">
    <name type="scientific">Geosporobacter ferrireducens</name>
    <dbReference type="NCBI Taxonomy" id="1424294"/>
    <lineage>
        <taxon>Bacteria</taxon>
        <taxon>Bacillati</taxon>
        <taxon>Bacillota</taxon>
        <taxon>Clostridia</taxon>
        <taxon>Peptostreptococcales</taxon>
        <taxon>Thermotaleaceae</taxon>
        <taxon>Geosporobacter</taxon>
    </lineage>
</organism>
<evidence type="ECO:0000259" key="7">
    <source>
        <dbReference type="PROSITE" id="PS50110"/>
    </source>
</evidence>
<evidence type="ECO:0000256" key="1">
    <source>
        <dbReference type="ARBA" id="ARBA00018672"/>
    </source>
</evidence>
<dbReference type="SUPFAM" id="SSF48452">
    <property type="entry name" value="TPR-like"/>
    <property type="match status" value="1"/>
</dbReference>
<keyword evidence="8" id="KW-0418">Kinase</keyword>
<dbReference type="EMBL" id="CP017269">
    <property type="protein sequence ID" value="AOT69046.1"/>
    <property type="molecule type" value="Genomic_DNA"/>
</dbReference>
<dbReference type="SUPFAM" id="SSF52172">
    <property type="entry name" value="CheY-like"/>
    <property type="match status" value="1"/>
</dbReference>
<dbReference type="Gene3D" id="1.25.40.10">
    <property type="entry name" value="Tetratricopeptide repeat domain"/>
    <property type="match status" value="1"/>
</dbReference>
<evidence type="ECO:0000313" key="9">
    <source>
        <dbReference type="Proteomes" id="UP000095743"/>
    </source>
</evidence>
<reference evidence="8 9" key="1">
    <citation type="submission" date="2016-09" db="EMBL/GenBank/DDBJ databases">
        <title>Genomic analysis reveals versatility of anaerobic energy metabolism of Geosporobacter ferrireducens IRF9 of phylum Firmicutes.</title>
        <authorList>
            <person name="Kim S.-J."/>
        </authorList>
    </citation>
    <scope>NUCLEOTIDE SEQUENCE [LARGE SCALE GENOMIC DNA]</scope>
    <source>
        <strain evidence="8 9">IRF9</strain>
    </source>
</reference>
<dbReference type="InterPro" id="IPR011006">
    <property type="entry name" value="CheY-like_superfamily"/>
</dbReference>
<keyword evidence="4" id="KW-0804">Transcription</keyword>
<dbReference type="OrthoDB" id="9808843at2"/>
<keyword evidence="8" id="KW-0808">Transferase</keyword>
<dbReference type="RefSeq" id="WP_069974612.1">
    <property type="nucleotide sequence ID" value="NZ_CP017269.1"/>
</dbReference>
<protein>
    <recommendedName>
        <fullName evidence="1">Stage 0 sporulation protein A homolog</fullName>
    </recommendedName>
</protein>
<feature type="domain" description="Response regulatory" evidence="7">
    <location>
        <begin position="4"/>
        <end position="118"/>
    </location>
</feature>
<feature type="modified residue" description="4-aspartylphosphate" evidence="6">
    <location>
        <position position="53"/>
    </location>
</feature>
<evidence type="ECO:0000256" key="6">
    <source>
        <dbReference type="PROSITE-ProRule" id="PRU00169"/>
    </source>
</evidence>
<dbReference type="PANTHER" id="PTHR44591">
    <property type="entry name" value="STRESS RESPONSE REGULATOR PROTEIN 1"/>
    <property type="match status" value="1"/>
</dbReference>
<accession>A0A1D8GDR6</accession>
<sequence>MDKKILVVDDEKNIRMTLTHCLRDQVCKIDIAVNGEEALQKLMSADYDLVLLDIKMPGLTGMQVLEKMREKGSRVDVIMMTAYGTIERAVEAMKLGAIDFISKPFTPEEIRNIVKEVLDRQTLKEDKLESFKDIIGFAKKCIIEGSYGKAEGFLKKAIAMEVDAPEPHNLLGILAEYGKEIQKAQMHYRAALALDPSYEPASKNLERTAQWKYTQRGMELGDDKNDN</sequence>
<name>A0A1D8GDR6_9FIRM</name>
<evidence type="ECO:0000256" key="2">
    <source>
        <dbReference type="ARBA" id="ARBA00022553"/>
    </source>
</evidence>
<dbReference type="InterPro" id="IPR011990">
    <property type="entry name" value="TPR-like_helical_dom_sf"/>
</dbReference>
<keyword evidence="9" id="KW-1185">Reference proteome</keyword>
<gene>
    <name evidence="8" type="ORF">Gferi_05415</name>
</gene>
<dbReference type="GO" id="GO:0016301">
    <property type="term" value="F:kinase activity"/>
    <property type="evidence" value="ECO:0007669"/>
    <property type="project" value="UniProtKB-KW"/>
</dbReference>
<dbReference type="AlphaFoldDB" id="A0A1D8GDR6"/>
<dbReference type="InterPro" id="IPR050595">
    <property type="entry name" value="Bact_response_regulator"/>
</dbReference>
<dbReference type="Proteomes" id="UP000095743">
    <property type="component" value="Chromosome"/>
</dbReference>
<proteinExistence type="predicted"/>
<keyword evidence="3" id="KW-0805">Transcription regulation</keyword>
<dbReference type="InterPro" id="IPR001789">
    <property type="entry name" value="Sig_transdc_resp-reg_receiver"/>
</dbReference>
<dbReference type="FunFam" id="3.40.50.2300:FF:000018">
    <property type="entry name" value="DNA-binding transcriptional regulator NtrC"/>
    <property type="match status" value="1"/>
</dbReference>
<dbReference type="PROSITE" id="PS50110">
    <property type="entry name" value="RESPONSE_REGULATORY"/>
    <property type="match status" value="1"/>
</dbReference>
<comment type="function">
    <text evidence="5">May play the central regulatory role in sporulation. It may be an element of the effector pathway responsible for the activation of sporulation genes in response to nutritional stress. Spo0A may act in concert with spo0H (a sigma factor) to control the expression of some genes that are critical to the sporulation process.</text>
</comment>
<dbReference type="PANTHER" id="PTHR44591:SF3">
    <property type="entry name" value="RESPONSE REGULATORY DOMAIN-CONTAINING PROTEIN"/>
    <property type="match status" value="1"/>
</dbReference>
<keyword evidence="2 6" id="KW-0597">Phosphoprotein</keyword>
<evidence type="ECO:0000313" key="8">
    <source>
        <dbReference type="EMBL" id="AOT69046.1"/>
    </source>
</evidence>
<evidence type="ECO:0000256" key="5">
    <source>
        <dbReference type="ARBA" id="ARBA00024867"/>
    </source>
</evidence>
<evidence type="ECO:0000256" key="3">
    <source>
        <dbReference type="ARBA" id="ARBA00023015"/>
    </source>
</evidence>
<dbReference type="STRING" id="1424294.Gferi_05415"/>
<evidence type="ECO:0000256" key="4">
    <source>
        <dbReference type="ARBA" id="ARBA00023163"/>
    </source>
</evidence>